<proteinExistence type="predicted"/>
<dbReference type="EMBL" id="CP026652">
    <property type="protein sequence ID" value="AVH54614.1"/>
    <property type="molecule type" value="Genomic_DNA"/>
</dbReference>
<organism evidence="1 2">
    <name type="scientific">Streptomyces dengpaensis</name>
    <dbReference type="NCBI Taxonomy" id="2049881"/>
    <lineage>
        <taxon>Bacteria</taxon>
        <taxon>Bacillati</taxon>
        <taxon>Actinomycetota</taxon>
        <taxon>Actinomycetes</taxon>
        <taxon>Kitasatosporales</taxon>
        <taxon>Streptomycetaceae</taxon>
        <taxon>Streptomyces</taxon>
    </lineage>
</organism>
<accession>A0ABM6SJX2</accession>
<reference evidence="1 2" key="1">
    <citation type="submission" date="2018-02" db="EMBL/GenBank/DDBJ databases">
        <title>Complete genome sequence of Streptomyces dengpaensis, the producer of angucyclines.</title>
        <authorList>
            <person name="Yumei L."/>
        </authorList>
    </citation>
    <scope>NUCLEOTIDE SEQUENCE [LARGE SCALE GENOMIC DNA]</scope>
    <source>
        <strain evidence="1 2">XZHG99</strain>
    </source>
</reference>
<evidence type="ECO:0000313" key="2">
    <source>
        <dbReference type="Proteomes" id="UP000238413"/>
    </source>
</evidence>
<gene>
    <name evidence="1" type="ORF">C4B68_00830</name>
</gene>
<sequence>MVYLRIAAQPTMTPWPVNTPSVVLTAAGTVALEMYQEPSDLQAHRPQYARSFGPEQVLAVHPGTLCAMQSSDDGLQVLATARTTPDTDERLSGDEYAAAARRARWTLESLTSAPAGGL</sequence>
<dbReference type="Proteomes" id="UP000238413">
    <property type="component" value="Chromosome"/>
</dbReference>
<protein>
    <submittedName>
        <fullName evidence="1">Uncharacterized protein</fullName>
    </submittedName>
</protein>
<keyword evidence="2" id="KW-1185">Reference proteome</keyword>
<evidence type="ECO:0000313" key="1">
    <source>
        <dbReference type="EMBL" id="AVH54614.1"/>
    </source>
</evidence>
<name>A0ABM6SJX2_9ACTN</name>